<dbReference type="KEGG" id="dla:I6G47_00715"/>
<comment type="similarity">
    <text evidence="7">Belongs to the class I-like SAM-binding methyltransferase superfamily. C5-methyltransferase family.</text>
</comment>
<feature type="active site" evidence="7">
    <location>
        <position position="81"/>
    </location>
</feature>
<evidence type="ECO:0000256" key="6">
    <source>
        <dbReference type="ARBA" id="ARBA00047422"/>
    </source>
</evidence>
<evidence type="ECO:0000256" key="8">
    <source>
        <dbReference type="SAM" id="MobiDB-lite"/>
    </source>
</evidence>
<dbReference type="InterPro" id="IPR018117">
    <property type="entry name" value="C5_DNA_meth_AS"/>
</dbReference>
<feature type="region of interest" description="Disordered" evidence="8">
    <location>
        <begin position="220"/>
        <end position="249"/>
    </location>
</feature>
<dbReference type="Gene3D" id="3.90.120.10">
    <property type="entry name" value="DNA Methylase, subunit A, domain 2"/>
    <property type="match status" value="1"/>
</dbReference>
<dbReference type="PROSITE" id="PS51679">
    <property type="entry name" value="SAM_MT_C5"/>
    <property type="match status" value="1"/>
</dbReference>
<evidence type="ECO:0000256" key="3">
    <source>
        <dbReference type="ARBA" id="ARBA00022679"/>
    </source>
</evidence>
<evidence type="ECO:0000256" key="1">
    <source>
        <dbReference type="ARBA" id="ARBA00011975"/>
    </source>
</evidence>
<dbReference type="AlphaFoldDB" id="A0A7T2YU43"/>
<evidence type="ECO:0000313" key="9">
    <source>
        <dbReference type="EMBL" id="QPS81640.1"/>
    </source>
</evidence>
<name>A0A7T2YU43_9BURK</name>
<dbReference type="PROSITE" id="PS00094">
    <property type="entry name" value="C5_MTASE_1"/>
    <property type="match status" value="1"/>
</dbReference>
<organism evidence="9 10">
    <name type="scientific">Delftia lacustris</name>
    <dbReference type="NCBI Taxonomy" id="558537"/>
    <lineage>
        <taxon>Bacteria</taxon>
        <taxon>Pseudomonadati</taxon>
        <taxon>Pseudomonadota</taxon>
        <taxon>Betaproteobacteria</taxon>
        <taxon>Burkholderiales</taxon>
        <taxon>Comamonadaceae</taxon>
        <taxon>Delftia</taxon>
    </lineage>
</organism>
<dbReference type="SUPFAM" id="SSF53335">
    <property type="entry name" value="S-adenosyl-L-methionine-dependent methyltransferases"/>
    <property type="match status" value="1"/>
</dbReference>
<dbReference type="Pfam" id="PF00145">
    <property type="entry name" value="DNA_methylase"/>
    <property type="match status" value="2"/>
</dbReference>
<keyword evidence="4 7" id="KW-0949">S-adenosyl-L-methionine</keyword>
<dbReference type="Gene3D" id="3.40.50.150">
    <property type="entry name" value="Vaccinia Virus protein VP39"/>
    <property type="match status" value="1"/>
</dbReference>
<dbReference type="EMBL" id="CP065748">
    <property type="protein sequence ID" value="QPS81640.1"/>
    <property type="molecule type" value="Genomic_DNA"/>
</dbReference>
<evidence type="ECO:0000256" key="5">
    <source>
        <dbReference type="ARBA" id="ARBA00022747"/>
    </source>
</evidence>
<dbReference type="Proteomes" id="UP000595064">
    <property type="component" value="Chromosome"/>
</dbReference>
<dbReference type="RefSeq" id="WP_016454816.1">
    <property type="nucleotide sequence ID" value="NZ_CP065748.1"/>
</dbReference>
<sequence>MANAPPITLGSVCSGIEAASVALGPLGFVPAWLSEIDPFASAVLAHHYPAVPNLGDMTAIARRVLSGEVSAPDVLCGGTPCQAFSVAGLRNSLADARGNLTLKFVELADAIDHVRLAAGKPPAGILWENVPGVLSTKDNAFGCFLAGLAGEDEPLQPPGGRWANAGAVYGPARSVAWRTLDAQYFGVAQRRRRVFVIASARNGFDPAAVLFEWDGMRRDTAPSREAGQKPAGSLTASAGRRGGVNDPERGQLVDTVATIDASFGRLQGASGQDANHGHSHLIPQITHTLRGEGFDDSEDGTGRGTPLIPVAFDTTQITSAANYSSPKPGDPCHPLAAGAHAPTIAFPARMSATQHASAENLSPALGATNPTAVAVQASQSGVRMNETVGTLDVNYGSRRHNGVMLGAQVRRLTPTECERLQGFPDGYTAIPWRGKPSDACPDGPRYKALGNSWPVPVVRWIGARLARALRN</sequence>
<dbReference type="GO" id="GO:0003886">
    <property type="term" value="F:DNA (cytosine-5-)-methyltransferase activity"/>
    <property type="evidence" value="ECO:0007669"/>
    <property type="project" value="UniProtKB-EC"/>
</dbReference>
<reference evidence="9 10" key="1">
    <citation type="submission" date="2020-12" db="EMBL/GenBank/DDBJ databases">
        <title>FDA dAtabase for Regulatory Grade micrObial Sequences (FDA-ARGOS): Supporting development and validation of Infectious Disease Dx tests.</title>
        <authorList>
            <person name="Sproer C."/>
            <person name="Gronow S."/>
            <person name="Severitt S."/>
            <person name="Schroder I."/>
            <person name="Tallon L."/>
            <person name="Sadzewicz L."/>
            <person name="Zhao X."/>
            <person name="Boylan J."/>
            <person name="Ott S."/>
            <person name="Bowen H."/>
            <person name="Vavikolanu K."/>
            <person name="Mehta A."/>
            <person name="Aluvathingal J."/>
            <person name="Nadendla S."/>
            <person name="Lowell S."/>
            <person name="Myers T."/>
            <person name="Yan Y."/>
            <person name="Sichtig H."/>
        </authorList>
    </citation>
    <scope>NUCLEOTIDE SEQUENCE [LARGE SCALE GENOMIC DNA]</scope>
    <source>
        <strain evidence="9 10">FDAARGOS_890</strain>
    </source>
</reference>
<evidence type="ECO:0000256" key="2">
    <source>
        <dbReference type="ARBA" id="ARBA00022603"/>
    </source>
</evidence>
<protein>
    <recommendedName>
        <fullName evidence="1">DNA (cytosine-5-)-methyltransferase</fullName>
        <ecNumber evidence="1">2.1.1.37</ecNumber>
    </recommendedName>
</protein>
<dbReference type="EC" id="2.1.1.37" evidence="1"/>
<evidence type="ECO:0000313" key="10">
    <source>
        <dbReference type="Proteomes" id="UP000595064"/>
    </source>
</evidence>
<dbReference type="GO" id="GO:0009307">
    <property type="term" value="P:DNA restriction-modification system"/>
    <property type="evidence" value="ECO:0007669"/>
    <property type="project" value="UniProtKB-KW"/>
</dbReference>
<dbReference type="InterPro" id="IPR001525">
    <property type="entry name" value="C5_MeTfrase"/>
</dbReference>
<evidence type="ECO:0000256" key="7">
    <source>
        <dbReference type="PROSITE-ProRule" id="PRU01016"/>
    </source>
</evidence>
<keyword evidence="2 7" id="KW-0489">Methyltransferase</keyword>
<dbReference type="GO" id="GO:0032259">
    <property type="term" value="P:methylation"/>
    <property type="evidence" value="ECO:0007669"/>
    <property type="project" value="UniProtKB-KW"/>
</dbReference>
<dbReference type="PANTHER" id="PTHR46098">
    <property type="entry name" value="TRNA (CYTOSINE(38)-C(5))-METHYLTRANSFERASE"/>
    <property type="match status" value="1"/>
</dbReference>
<accession>A0A7T2YU43</accession>
<dbReference type="REBASE" id="490986">
    <property type="entry name" value="M.Dla890ORF715P"/>
</dbReference>
<dbReference type="PANTHER" id="PTHR46098:SF1">
    <property type="entry name" value="TRNA (CYTOSINE(38)-C(5))-METHYLTRANSFERASE"/>
    <property type="match status" value="1"/>
</dbReference>
<dbReference type="InterPro" id="IPR050750">
    <property type="entry name" value="C5-MTase"/>
</dbReference>
<proteinExistence type="inferred from homology"/>
<gene>
    <name evidence="9" type="ORF">I6G47_00715</name>
</gene>
<dbReference type="InterPro" id="IPR029063">
    <property type="entry name" value="SAM-dependent_MTases_sf"/>
</dbReference>
<keyword evidence="3 7" id="KW-0808">Transferase</keyword>
<comment type="catalytic activity">
    <reaction evidence="6">
        <text>a 2'-deoxycytidine in DNA + S-adenosyl-L-methionine = a 5-methyl-2'-deoxycytidine in DNA + S-adenosyl-L-homocysteine + H(+)</text>
        <dbReference type="Rhea" id="RHEA:13681"/>
        <dbReference type="Rhea" id="RHEA-COMP:11369"/>
        <dbReference type="Rhea" id="RHEA-COMP:11370"/>
        <dbReference type="ChEBI" id="CHEBI:15378"/>
        <dbReference type="ChEBI" id="CHEBI:57856"/>
        <dbReference type="ChEBI" id="CHEBI:59789"/>
        <dbReference type="ChEBI" id="CHEBI:85452"/>
        <dbReference type="ChEBI" id="CHEBI:85454"/>
        <dbReference type="EC" id="2.1.1.37"/>
    </reaction>
</comment>
<evidence type="ECO:0000256" key="4">
    <source>
        <dbReference type="ARBA" id="ARBA00022691"/>
    </source>
</evidence>
<keyword evidence="10" id="KW-1185">Reference proteome</keyword>
<keyword evidence="5" id="KW-0680">Restriction system</keyword>